<dbReference type="OrthoDB" id="9785691at2"/>
<keyword evidence="6" id="KW-0418">Kinase</keyword>
<keyword evidence="4" id="KW-0472">Membrane</keyword>
<dbReference type="NCBIfam" id="TIGR02916">
    <property type="entry name" value="PEP_his_kin"/>
    <property type="match status" value="1"/>
</dbReference>
<proteinExistence type="predicted"/>
<feature type="transmembrane region" description="Helical" evidence="4">
    <location>
        <begin position="195"/>
        <end position="214"/>
    </location>
</feature>
<accession>A0A1I4IIK2</accession>
<keyword evidence="4" id="KW-0812">Transmembrane</keyword>
<feature type="transmembrane region" description="Helical" evidence="4">
    <location>
        <begin position="95"/>
        <end position="116"/>
    </location>
</feature>
<sequence length="687" mass="74193">MAAEVAQFSYAIAGAAFLLLGLALALLWRGHPHGRPLSAASALMLAWSAALAWQERAGGVPAALLEALELARNAGWSLLLLALAGQLARRPGQPWWRGGGAALALAYAAAAALTLLPLCWGAALAFLPAVMLRLAMAMLGMLLVEQLYRSTPAQQRWAIKYACLGIGAMFVYDFYLYSDTLLFRAVNPELWSARGVVYALSAPLLAVAVARSAASAPQLALSRLALLHSATLLGSACYLLAMGAAAYYLRYVGGSWGAMMQLAFLFGAVLLLAGILFSGRFRAGLKVLINKHFYRYHYDYREEWLALTRALSEPGPDLGSRSIEAVAALVGSPAGALWLRRDNGRCEPAAHWHMPLPADDEAADSPFCRLLGDKQWLVEVAGHAAGAEGAVALPAWLPAVPRAWLVLPLILHGQLSGFVLLLQPPQPVKLNWETIDLLRIAGSQVASYLAQREAATALSMARQFDSFNRLSTFVVHDLKNLVSQLSLLMQNAERHRDNPEFQQDMRETVDFAVQKMKRLLQKLSRGDTPERAVPLALAKLLRQAVELKAAFEPRPTLLIADADAATQVLADPERLARVLGHLIQNAIEATPRGGAVSVRLARVDGVARIEVSDTGSGMSADFIRERLFKPFDSTKSAGMGIGAFESKEYIAQLGGRMEVASVPGQGSSFVLRLPLYRSQRSAVEQAA</sequence>
<keyword evidence="7" id="KW-1185">Reference proteome</keyword>
<dbReference type="SUPFAM" id="SSF55781">
    <property type="entry name" value="GAF domain-like"/>
    <property type="match status" value="1"/>
</dbReference>
<dbReference type="STRING" id="758825.SAMN02982985_00589"/>
<dbReference type="Proteomes" id="UP000199470">
    <property type="component" value="Unassembled WGS sequence"/>
</dbReference>
<dbReference type="InterPro" id="IPR036890">
    <property type="entry name" value="HATPase_C_sf"/>
</dbReference>
<evidence type="ECO:0000259" key="5">
    <source>
        <dbReference type="PROSITE" id="PS50109"/>
    </source>
</evidence>
<dbReference type="Pfam" id="PF02518">
    <property type="entry name" value="HATPase_c"/>
    <property type="match status" value="1"/>
</dbReference>
<dbReference type="Gene3D" id="3.30.450.40">
    <property type="match status" value="1"/>
</dbReference>
<dbReference type="InterPro" id="IPR029016">
    <property type="entry name" value="GAF-like_dom_sf"/>
</dbReference>
<feature type="transmembrane region" description="Helical" evidence="4">
    <location>
        <begin position="255"/>
        <end position="277"/>
    </location>
</feature>
<reference evidence="6 7" key="1">
    <citation type="submission" date="2016-10" db="EMBL/GenBank/DDBJ databases">
        <authorList>
            <person name="de Groot N.N."/>
        </authorList>
    </citation>
    <scope>NUCLEOTIDE SEQUENCE [LARGE SCALE GENOMIC DNA]</scope>
    <source>
        <strain evidence="6 7">ATCC 43154</strain>
    </source>
</reference>
<feature type="transmembrane region" description="Helical" evidence="4">
    <location>
        <begin position="6"/>
        <end position="28"/>
    </location>
</feature>
<dbReference type="Gene3D" id="3.30.565.10">
    <property type="entry name" value="Histidine kinase-like ATPase, C-terminal domain"/>
    <property type="match status" value="1"/>
</dbReference>
<dbReference type="InterPro" id="IPR005467">
    <property type="entry name" value="His_kinase_dom"/>
</dbReference>
<feature type="domain" description="Histidine kinase" evidence="5">
    <location>
        <begin position="473"/>
        <end position="677"/>
    </location>
</feature>
<dbReference type="InterPro" id="IPR004358">
    <property type="entry name" value="Sig_transdc_His_kin-like_C"/>
</dbReference>
<keyword evidence="6" id="KW-0808">Transferase</keyword>
<dbReference type="GO" id="GO:0000155">
    <property type="term" value="F:phosphorelay sensor kinase activity"/>
    <property type="evidence" value="ECO:0007669"/>
    <property type="project" value="TreeGrafter"/>
</dbReference>
<evidence type="ECO:0000256" key="1">
    <source>
        <dbReference type="ARBA" id="ARBA00000085"/>
    </source>
</evidence>
<dbReference type="SUPFAM" id="SSF55874">
    <property type="entry name" value="ATPase domain of HSP90 chaperone/DNA topoisomerase II/histidine kinase"/>
    <property type="match status" value="1"/>
</dbReference>
<dbReference type="InterPro" id="IPR003594">
    <property type="entry name" value="HATPase_dom"/>
</dbReference>
<keyword evidence="3" id="KW-0597">Phosphoprotein</keyword>
<evidence type="ECO:0000313" key="7">
    <source>
        <dbReference type="Proteomes" id="UP000199470"/>
    </source>
</evidence>
<feature type="transmembrane region" description="Helical" evidence="4">
    <location>
        <begin position="157"/>
        <end position="175"/>
    </location>
</feature>
<dbReference type="PANTHER" id="PTHR43547:SF2">
    <property type="entry name" value="HYBRID SIGNAL TRANSDUCTION HISTIDINE KINASE C"/>
    <property type="match status" value="1"/>
</dbReference>
<evidence type="ECO:0000256" key="3">
    <source>
        <dbReference type="ARBA" id="ARBA00022553"/>
    </source>
</evidence>
<evidence type="ECO:0000313" key="6">
    <source>
        <dbReference type="EMBL" id="SFL54114.1"/>
    </source>
</evidence>
<dbReference type="PANTHER" id="PTHR43547">
    <property type="entry name" value="TWO-COMPONENT HISTIDINE KINASE"/>
    <property type="match status" value="1"/>
</dbReference>
<dbReference type="InterPro" id="IPR014265">
    <property type="entry name" value="XrtA/PrsK"/>
</dbReference>
<evidence type="ECO:0000256" key="2">
    <source>
        <dbReference type="ARBA" id="ARBA00012438"/>
    </source>
</evidence>
<dbReference type="EMBL" id="FOTW01000005">
    <property type="protein sequence ID" value="SFL54114.1"/>
    <property type="molecule type" value="Genomic_DNA"/>
</dbReference>
<comment type="catalytic activity">
    <reaction evidence="1">
        <text>ATP + protein L-histidine = ADP + protein N-phospho-L-histidine.</text>
        <dbReference type="EC" id="2.7.13.3"/>
    </reaction>
</comment>
<organism evidence="6 7">
    <name type="scientific">Rugamonas rubra</name>
    <dbReference type="NCBI Taxonomy" id="758825"/>
    <lineage>
        <taxon>Bacteria</taxon>
        <taxon>Pseudomonadati</taxon>
        <taxon>Pseudomonadota</taxon>
        <taxon>Betaproteobacteria</taxon>
        <taxon>Burkholderiales</taxon>
        <taxon>Oxalobacteraceae</taxon>
        <taxon>Telluria group</taxon>
        <taxon>Rugamonas</taxon>
    </lineage>
</organism>
<keyword evidence="4" id="KW-1133">Transmembrane helix</keyword>
<dbReference type="RefSeq" id="WP_093383485.1">
    <property type="nucleotide sequence ID" value="NZ_FOTW01000005.1"/>
</dbReference>
<feature type="transmembrane region" description="Helical" evidence="4">
    <location>
        <begin position="226"/>
        <end position="249"/>
    </location>
</feature>
<dbReference type="EC" id="2.7.13.3" evidence="2"/>
<dbReference type="SMART" id="SM00387">
    <property type="entry name" value="HATPase_c"/>
    <property type="match status" value="1"/>
</dbReference>
<dbReference type="AlphaFoldDB" id="A0A1I4IIK2"/>
<evidence type="ECO:0000256" key="4">
    <source>
        <dbReference type="SAM" id="Phobius"/>
    </source>
</evidence>
<feature type="transmembrane region" description="Helical" evidence="4">
    <location>
        <begin position="122"/>
        <end position="145"/>
    </location>
</feature>
<name>A0A1I4IIK2_9BURK</name>
<dbReference type="PROSITE" id="PS50109">
    <property type="entry name" value="HIS_KIN"/>
    <property type="match status" value="1"/>
</dbReference>
<protein>
    <recommendedName>
        <fullName evidence="2">histidine kinase</fullName>
        <ecNumber evidence="2">2.7.13.3</ecNumber>
    </recommendedName>
</protein>
<gene>
    <name evidence="6" type="ORF">SAMN02982985_00589</name>
</gene>
<dbReference type="PRINTS" id="PR00344">
    <property type="entry name" value="BCTRLSENSOR"/>
</dbReference>